<accession>A0A346A2T0</accession>
<dbReference type="KEGG" id="ptaw:DW352_24895"/>
<name>A0A346A2T0_9HYPH</name>
<evidence type="ECO:0000256" key="1">
    <source>
        <dbReference type="SAM" id="MobiDB-lite"/>
    </source>
</evidence>
<proteinExistence type="predicted"/>
<dbReference type="RefSeq" id="WP_115693856.1">
    <property type="nucleotide sequence ID" value="NZ_CP031417.1"/>
</dbReference>
<dbReference type="Proteomes" id="UP000254889">
    <property type="component" value="Chromosome"/>
</dbReference>
<evidence type="ECO:0000313" key="3">
    <source>
        <dbReference type="Proteomes" id="UP000254889"/>
    </source>
</evidence>
<dbReference type="EMBL" id="CP031417">
    <property type="protein sequence ID" value="AXK83477.1"/>
    <property type="molecule type" value="Genomic_DNA"/>
</dbReference>
<reference evidence="2 3" key="1">
    <citation type="submission" date="2018-07" db="EMBL/GenBank/DDBJ databases">
        <authorList>
            <person name="Quirk P.G."/>
            <person name="Krulwich T.A."/>
        </authorList>
    </citation>
    <scope>NUCLEOTIDE SEQUENCE [LARGE SCALE GENOMIC DNA]</scope>
    <source>
        <strain evidence="2 3">CC-BB4</strain>
    </source>
</reference>
<keyword evidence="3" id="KW-1185">Reference proteome</keyword>
<dbReference type="AlphaFoldDB" id="A0A346A2T0"/>
<gene>
    <name evidence="2" type="ORF">DW352_24895</name>
</gene>
<protein>
    <submittedName>
        <fullName evidence="2">Uncharacterized protein</fullName>
    </submittedName>
</protein>
<sequence length="59" mass="6365">MAERWCYPVAQAMQRHTGCRYVKPKVAPSTVPEEAPPAEQAAPGKSAPPAEIVPEPQPL</sequence>
<evidence type="ECO:0000313" key="2">
    <source>
        <dbReference type="EMBL" id="AXK83477.1"/>
    </source>
</evidence>
<organism evidence="2 3">
    <name type="scientific">Pseudolabrys taiwanensis</name>
    <dbReference type="NCBI Taxonomy" id="331696"/>
    <lineage>
        <taxon>Bacteria</taxon>
        <taxon>Pseudomonadati</taxon>
        <taxon>Pseudomonadota</taxon>
        <taxon>Alphaproteobacteria</taxon>
        <taxon>Hyphomicrobiales</taxon>
        <taxon>Xanthobacteraceae</taxon>
        <taxon>Pseudolabrys</taxon>
    </lineage>
</organism>
<feature type="region of interest" description="Disordered" evidence="1">
    <location>
        <begin position="26"/>
        <end position="59"/>
    </location>
</feature>